<feature type="non-terminal residue" evidence="2">
    <location>
        <position position="357"/>
    </location>
</feature>
<dbReference type="SUPFAM" id="SSF56801">
    <property type="entry name" value="Acetyl-CoA synthetase-like"/>
    <property type="match status" value="1"/>
</dbReference>
<dbReference type="InterPro" id="IPR000873">
    <property type="entry name" value="AMP-dep_synth/lig_dom"/>
</dbReference>
<reference evidence="2 3" key="1">
    <citation type="journal article" date="2024" name="Chem. Sci.">
        <title>Discovery of megapolipeptins by genome mining of a Burkholderiales bacteria collection.</title>
        <authorList>
            <person name="Paulo B.S."/>
            <person name="Recchia M.J.J."/>
            <person name="Lee S."/>
            <person name="Fergusson C.H."/>
            <person name="Romanowski S.B."/>
            <person name="Hernandez A."/>
            <person name="Krull N."/>
            <person name="Liu D.Y."/>
            <person name="Cavanagh H."/>
            <person name="Bos A."/>
            <person name="Gray C.A."/>
            <person name="Murphy B.T."/>
            <person name="Linington R.G."/>
            <person name="Eustaquio A.S."/>
        </authorList>
    </citation>
    <scope>NUCLEOTIDE SEQUENCE [LARGE SCALE GENOMIC DNA]</scope>
    <source>
        <strain evidence="2 3">RL21-008-BIB-B</strain>
    </source>
</reference>
<dbReference type="RefSeq" id="WP_408169096.1">
    <property type="nucleotide sequence ID" value="NZ_JAQQFR010000010.1"/>
</dbReference>
<dbReference type="Gene3D" id="3.40.50.12780">
    <property type="entry name" value="N-terminal domain of ligase-like"/>
    <property type="match status" value="1"/>
</dbReference>
<evidence type="ECO:0000313" key="3">
    <source>
        <dbReference type="Proteomes" id="UP001629214"/>
    </source>
</evidence>
<protein>
    <submittedName>
        <fullName evidence="2">AMP-binding protein</fullName>
    </submittedName>
</protein>
<keyword evidence="3" id="KW-1185">Reference proteome</keyword>
<proteinExistence type="predicted"/>
<dbReference type="EMBL" id="JAQQFR010000010">
    <property type="protein sequence ID" value="MFL9880015.1"/>
    <property type="molecule type" value="Genomic_DNA"/>
</dbReference>
<sequence>MLENTIIAALRTGLLAVPTVSAVHLVAAATKGEAGLVAYVVGGQRKALDAAIVDSGYPGSVALVRVHALPLRADGCVDDKALAALPAWSQASLPPTAVYRQIAPLRTRIHLADLLPDYPLLTSTVQETPLSRTPANGAAGKPAVSRLRPLPAQPQMPANLAEALVRAAQHPELGIVHVAADMSEIRVSYAELFDQARRILGGLRTSGVRSGDVVVVDAVDSRSLLPLFWACILGAIVPAPFKLAAAAAGGASLKRLRDSWEVLGRPVIAADPASLQALAPLGVDALSEMTLLDASELGRAESAIPSPASDLHALSMVFMTSGSTGLPKGVMLSQANMLAMIGGIAERAPALTPGATT</sequence>
<name>A0ABW8ZB36_9BURK</name>
<dbReference type="Proteomes" id="UP001629214">
    <property type="component" value="Unassembled WGS sequence"/>
</dbReference>
<comment type="caution">
    <text evidence="2">The sequence shown here is derived from an EMBL/GenBank/DDBJ whole genome shotgun (WGS) entry which is preliminary data.</text>
</comment>
<accession>A0ABW8ZB36</accession>
<dbReference type="InterPro" id="IPR042099">
    <property type="entry name" value="ANL_N_sf"/>
</dbReference>
<organism evidence="2 3">
    <name type="scientific">Herbaspirillum rhizosphaerae</name>
    <dbReference type="NCBI Taxonomy" id="346179"/>
    <lineage>
        <taxon>Bacteria</taxon>
        <taxon>Pseudomonadati</taxon>
        <taxon>Pseudomonadota</taxon>
        <taxon>Betaproteobacteria</taxon>
        <taxon>Burkholderiales</taxon>
        <taxon>Oxalobacteraceae</taxon>
        <taxon>Herbaspirillum</taxon>
    </lineage>
</organism>
<dbReference type="PANTHER" id="PTHR24096">
    <property type="entry name" value="LONG-CHAIN-FATTY-ACID--COA LIGASE"/>
    <property type="match status" value="1"/>
</dbReference>
<gene>
    <name evidence="2" type="ORF">PQR63_16560</name>
</gene>
<evidence type="ECO:0000259" key="1">
    <source>
        <dbReference type="Pfam" id="PF00501"/>
    </source>
</evidence>
<dbReference type="Pfam" id="PF00501">
    <property type="entry name" value="AMP-binding"/>
    <property type="match status" value="1"/>
</dbReference>
<dbReference type="InterPro" id="IPR020845">
    <property type="entry name" value="AMP-binding_CS"/>
</dbReference>
<evidence type="ECO:0000313" key="2">
    <source>
        <dbReference type="EMBL" id="MFL9880015.1"/>
    </source>
</evidence>
<dbReference type="PROSITE" id="PS00455">
    <property type="entry name" value="AMP_BINDING"/>
    <property type="match status" value="1"/>
</dbReference>
<feature type="domain" description="AMP-dependent synthetase/ligase" evidence="1">
    <location>
        <begin position="167"/>
        <end position="344"/>
    </location>
</feature>
<dbReference type="PANTHER" id="PTHR24096:SF267">
    <property type="entry name" value="MALONATE--COA LIGASE ACSF3, MITOCHONDRIAL"/>
    <property type="match status" value="1"/>
</dbReference>